<sequence>MGIWIEEQSKDTNRQKGTKQAEEMKKGKPEDCQEHSVGEPRVRSASQTCTIIGSIKNQRWKSVKLGGPMDALATRRTDMARTNWDESGMPACKRARGIVINEGAVAPSKKGKQEPPKGGKGKGKASLSEPEDDQPLHTQRAEIRARVRQDLSSILESSPPADDTVPALVQTVVPAPAVQGPLPRLLNKQKAEELRTILEEKRSTDGVVGRYPHVWDTLWFHMFEQFTISRGPYTPTWVWELYTAYNDIVPKGKKKASAFRPVESVMVWGK</sequence>
<dbReference type="Proteomes" id="UP000011115">
    <property type="component" value="Unassembled WGS sequence"/>
</dbReference>
<dbReference type="Gramene" id="PGSC0003DMT400089721">
    <property type="protein sequence ID" value="PGSC0003DMT400089721"/>
    <property type="gene ID" value="PGSC0003DMG400039292"/>
</dbReference>
<name>M1DIS8_SOLTU</name>
<reference evidence="3" key="1">
    <citation type="journal article" date="2011" name="Nature">
        <title>Genome sequence and analysis of the tuber crop potato.</title>
        <authorList>
            <consortium name="The Potato Genome Sequencing Consortium"/>
        </authorList>
    </citation>
    <scope>NUCLEOTIDE SEQUENCE [LARGE SCALE GENOMIC DNA]</scope>
    <source>
        <strain evidence="3">cv. DM1-3 516 R44</strain>
    </source>
</reference>
<dbReference type="PANTHER" id="PTHR33180">
    <property type="entry name" value="PHOTOSYSTEM II CP43 REACTION CENTER PROTEIN"/>
    <property type="match status" value="1"/>
</dbReference>
<evidence type="ECO:0000256" key="1">
    <source>
        <dbReference type="SAM" id="MobiDB-lite"/>
    </source>
</evidence>
<evidence type="ECO:0008006" key="4">
    <source>
        <dbReference type="Google" id="ProtNLM"/>
    </source>
</evidence>
<feature type="region of interest" description="Disordered" evidence="1">
    <location>
        <begin position="1"/>
        <end position="45"/>
    </location>
</feature>
<evidence type="ECO:0000313" key="3">
    <source>
        <dbReference type="Proteomes" id="UP000011115"/>
    </source>
</evidence>
<organism evidence="2 3">
    <name type="scientific">Solanum tuberosum</name>
    <name type="common">Potato</name>
    <dbReference type="NCBI Taxonomy" id="4113"/>
    <lineage>
        <taxon>Eukaryota</taxon>
        <taxon>Viridiplantae</taxon>
        <taxon>Streptophyta</taxon>
        <taxon>Embryophyta</taxon>
        <taxon>Tracheophyta</taxon>
        <taxon>Spermatophyta</taxon>
        <taxon>Magnoliopsida</taxon>
        <taxon>eudicotyledons</taxon>
        <taxon>Gunneridae</taxon>
        <taxon>Pentapetalae</taxon>
        <taxon>asterids</taxon>
        <taxon>lamiids</taxon>
        <taxon>Solanales</taxon>
        <taxon>Solanaceae</taxon>
        <taxon>Solanoideae</taxon>
        <taxon>Solaneae</taxon>
        <taxon>Solanum</taxon>
    </lineage>
</organism>
<dbReference type="PANTHER" id="PTHR33180:SF31">
    <property type="entry name" value="POLYPROTEIN PROTEIN"/>
    <property type="match status" value="1"/>
</dbReference>
<dbReference type="HOGENOM" id="CLU_029307_1_3_1"/>
<dbReference type="EnsemblPlants" id="PGSC0003DMT400089721">
    <property type="protein sequence ID" value="PGSC0003DMT400089721"/>
    <property type="gene ID" value="PGSC0003DMG400039292"/>
</dbReference>
<feature type="region of interest" description="Disordered" evidence="1">
    <location>
        <begin position="102"/>
        <end position="138"/>
    </location>
</feature>
<dbReference type="AlphaFoldDB" id="M1DIS8"/>
<dbReference type="PaxDb" id="4113-PGSC0003DMT400089721"/>
<protein>
    <recommendedName>
        <fullName evidence="4">Integrase core domain containing protein</fullName>
    </recommendedName>
</protein>
<reference evidence="2" key="2">
    <citation type="submission" date="2015-06" db="UniProtKB">
        <authorList>
            <consortium name="EnsemblPlants"/>
        </authorList>
    </citation>
    <scope>IDENTIFICATION</scope>
    <source>
        <strain evidence="2">DM1-3 516 R44</strain>
    </source>
</reference>
<accession>M1DIS8</accession>
<keyword evidence="3" id="KW-1185">Reference proteome</keyword>
<feature type="compositionally biased region" description="Basic and acidic residues" evidence="1">
    <location>
        <begin position="7"/>
        <end position="42"/>
    </location>
</feature>
<dbReference type="InParanoid" id="M1DIS8"/>
<proteinExistence type="predicted"/>
<evidence type="ECO:0000313" key="2">
    <source>
        <dbReference type="EnsemblPlants" id="PGSC0003DMT400089721"/>
    </source>
</evidence>